<comment type="subcellular location">
    <subcellularLocation>
        <location evidence="1">Host endoplasmic reticulum lumen</location>
    </subcellularLocation>
    <subcellularLocation>
        <location evidence="2">Host endoplasmic reticulum membrane</location>
        <topology evidence="2">Single-pass membrane protein</topology>
    </subcellularLocation>
</comment>
<feature type="compositionally biased region" description="Basic residues" evidence="17">
    <location>
        <begin position="219"/>
        <end position="237"/>
    </location>
</feature>
<keyword evidence="11" id="KW-0788">Thiol protease</keyword>
<evidence type="ECO:0000256" key="9">
    <source>
        <dbReference type="ARBA" id="ARBA00022741"/>
    </source>
</evidence>
<feature type="domain" description="RdRp catalytic" evidence="19">
    <location>
        <begin position="1735"/>
        <end position="1860"/>
    </location>
</feature>
<evidence type="ECO:0000256" key="11">
    <source>
        <dbReference type="ARBA" id="ARBA00022807"/>
    </source>
</evidence>
<dbReference type="PROSITE" id="PS51874">
    <property type="entry name" value="PCV_3C_PRO"/>
    <property type="match status" value="1"/>
</dbReference>
<feature type="domain" description="Peptidase C3" evidence="21">
    <location>
        <begin position="1218"/>
        <end position="1448"/>
    </location>
</feature>
<dbReference type="GO" id="GO:0003968">
    <property type="term" value="F:RNA-directed RNA polymerase activity"/>
    <property type="evidence" value="ECO:0007669"/>
    <property type="project" value="UniProtKB-KW"/>
</dbReference>
<dbReference type="GO" id="GO:0044167">
    <property type="term" value="C:host cell endoplasmic reticulum membrane"/>
    <property type="evidence" value="ECO:0007669"/>
    <property type="project" value="UniProtKB-SubCell"/>
</dbReference>
<feature type="region of interest" description="Disordered" evidence="17">
    <location>
        <begin position="219"/>
        <end position="238"/>
    </location>
</feature>
<keyword evidence="7 18" id="KW-0812">Transmembrane</keyword>
<reference evidence="22" key="1">
    <citation type="submission" date="2023-11" db="EMBL/GenBank/DDBJ databases">
        <authorList>
            <person name="Sidharthan V.K."/>
            <person name="Reddy V."/>
            <person name="Kiran G."/>
            <person name="Rajeswari V."/>
            <person name="Baranwal V.K."/>
        </authorList>
    </citation>
    <scope>NUCLEOTIDE SEQUENCE</scope>
    <source>
        <strain evidence="22">Beg ple</strain>
    </source>
</reference>
<evidence type="ECO:0000313" key="22">
    <source>
        <dbReference type="EMBL" id="DBA54733.1"/>
    </source>
</evidence>
<dbReference type="GO" id="GO:0005524">
    <property type="term" value="F:ATP binding"/>
    <property type="evidence" value="ECO:0007669"/>
    <property type="project" value="UniProtKB-KW"/>
</dbReference>
<evidence type="ECO:0000256" key="3">
    <source>
        <dbReference type="ARBA" id="ARBA00020936"/>
    </source>
</evidence>
<dbReference type="InterPro" id="IPR000605">
    <property type="entry name" value="Helicase_SF3_ssDNA/RNA_vir"/>
</dbReference>
<evidence type="ECO:0000256" key="17">
    <source>
        <dbReference type="SAM" id="MobiDB-lite"/>
    </source>
</evidence>
<sequence>MAYHCPVSSCPGFNYQVSRAMMREDGDRCPLACCGALLVKRVVAAPLHKAVPVTATVTRNAPAKRVAAAAPPPVVYQGCENLGPDTYVNRVGVTAAAHAAKLAAAKAYALFLREEEAMEAACLQFRARTEAEEKRAIALKRKAAAEAAYKRRCAKRATAAAAAAIQQRVAANRAILARKIKEARRAKAARAAKIAAAAARAEARAQAGPTKKALLRRQLKRAASSKRSPTRCVKRTKTAAVPVKTERAPIKVPYVCPLGTPIGRSAADFLVACDATTPRSRPVERISCPRRTRSSSPPPRTQGECESNLYELSAPLRALSLLDLPSQVKELFISSPDWADSMAHFEAILCLARNVCKYYARFPLPCYFGELTTLLNDRSIKNIVQLSSGILRELERLDQVFKNDQIADGMLAFTSGIIVGVGATVSGLTNSVTSSAKKVIDHAEAAFSRCANSLVDIVGQATQKFGDTLLDIVYQQFAKCLSPFLSALTHSRVLIENYWSAVRAWVKKMWGALPLEVQSLFESTWWALAIVVVAGLVTLTEKLLQALGMVSSVGPITNLFISGILVYLGFNIFDSDSGGAASILLETVRALVYTVLRGKPAVSMEGDLGANAPNSLDFPLRVLEVLGNGLISAPLGTLTHLGKYGAAMDQIRKGKDCIKEFLGFVTDRLADAWDHISGRKDSFFREIAAMTKVNITKWITKAQKVVLEAQTIAVTDAVLLDTTTHLIHEGHVLTSTLAGATRSTSLDYGRVISSLLSELMKVRAACARAGVSEGRRCEPFWAYIYGPSHCGKSLFMEEVTRSLLIANGHAPKDIFAKNARDSFWSGYMRQAAVQIDDLSACVTEPSVESEFLQLIGSKEYKLNMAAVEDKGMIFDSPIFVTSSNVFTAPTDAKILDKAAYNNRRRAVIQCRRAEGVEFDPRNPSLSCEARLVHPNDESPLGEWANCTKVLEEVVALNVAHRNKELILMSNYRERTCAVHPVYHESKQFLKTCTKLMRFGDITCDGKRYTVCPEQMVATPILKESAHGHEDVCINTVNDFTSEIQPDARMGMLRTFLYSLVEGPCEVESVEKLSDCATDGQRTFFLELPLLERIYLRLVQKRLHNVRATPDFCFKFDIKARILKSLSVGYKVVCDNGGKLLTIVAALAFILVLYSSFFLLYTSFFQGTQSGVAAIVTMSALSANAGSVSSVYSSSSGGTNYSTRNIPIQYRNVRGSDFGANAGSTDDFLMSALIWLELPGGGLVSALRGKGRFIYLTKHQAEAIPDGARVECVTRLKDGSARAVRTIWNSQKIQSYSGTEAVTYHDAVFSTLPIPAHSIYDVDIDALPTLFDMNVVVVKRKSTLREVCPSLQMLPAEQPIIDRWTSQGKICREMQGFNTFAYGGTYRNEIPISIVSKCPTYAEDCGAILTTMWKGQRRVIGLHVASGYKNGSSKDWTSTATLLPTCTDLECNSGLNMVEEGGVEEVGYRKIGYIPKISDRPYIAGRTMFVAVPDELCYQPTNLVETFSDGSENKLVVEIKQPAILTKDDPRIPPGVIYDPLKNGMEKFKQPMELIDDTLCGEIVSDMVDTWRDCFEALEDVSDEVAINGAEDEFFDCFNMQTSEGYPWVKQRGIGDSGKRRYFQEASNGALELKPDTPVFTAYNDLQKLSETQIPELICIETPKDECLPLRKITSKPKTRLFSILPLEYNLLLRKKFLSFAAALQSNRDKLPTQVGVNPYSREWGHIYARLREKNSVAINCDYSSFDGLLTAQILGHIGRAINCLYKDSDRSKTQRHNLLMAIVNRKSICGSQVYEVSAGLPSGCALTVLLNSVFNEILIRYVWKTCVGGIPRQMFSKYVCLIVYGDDNLISVHPDFLPSFNGMKIQSVLKAVGVTITDGSDKLAEGIYEKPFERLDFLKRRFSKQSDGTVLAPLDAASIFTCLQNVTLGAGSIPEAVKMNVHSALIELYLHQNRSWFDDLRTYYVKSQGWNDLPTWAVAHAFHREHLTGALPWAPHRLLDVPLDREQLVRAMSNQGEAQFCAQVAERIFVCGPRYTTKEEGHFVVSHHGSLKRGEQGVLAPVDFNSEGQGRLPTQLWVKKFRSSTHHTTALIRDAYGRGCNIYFRAEAPYIANWVSATSFAMGLGMDFKAILNLYHNVCTPDAQCLYEYFEERRFKVVKKYVAPSLRNRNF</sequence>
<name>A0AAT9JAX6_9SECO</name>
<evidence type="ECO:0000256" key="13">
    <source>
        <dbReference type="ARBA" id="ARBA00022953"/>
    </source>
</evidence>
<evidence type="ECO:0000256" key="14">
    <source>
        <dbReference type="ARBA" id="ARBA00022989"/>
    </source>
</evidence>
<evidence type="ECO:0000256" key="7">
    <source>
        <dbReference type="ARBA" id="ARBA00022692"/>
    </source>
</evidence>
<feature type="transmembrane region" description="Helical" evidence="18">
    <location>
        <begin position="525"/>
        <end position="544"/>
    </location>
</feature>
<dbReference type="InterPro" id="IPR001205">
    <property type="entry name" value="RNA-dir_pol_C"/>
</dbReference>
<accession>A0AAT9JAX6</accession>
<dbReference type="GO" id="GO:0003723">
    <property type="term" value="F:RNA binding"/>
    <property type="evidence" value="ECO:0007669"/>
    <property type="project" value="InterPro"/>
</dbReference>
<dbReference type="InterPro" id="IPR044067">
    <property type="entry name" value="PCV_3C_PRO"/>
</dbReference>
<evidence type="ECO:0000259" key="21">
    <source>
        <dbReference type="PROSITE" id="PS51874"/>
    </source>
</evidence>
<dbReference type="InterPro" id="IPR043502">
    <property type="entry name" value="DNA/RNA_pol_sf"/>
</dbReference>
<dbReference type="SUPFAM" id="SSF56672">
    <property type="entry name" value="DNA/RNA polymerases"/>
    <property type="match status" value="1"/>
</dbReference>
<evidence type="ECO:0000256" key="1">
    <source>
        <dbReference type="ARBA" id="ARBA00004149"/>
    </source>
</evidence>
<dbReference type="EMBL" id="BK065064">
    <property type="protein sequence ID" value="DBA54733.1"/>
    <property type="molecule type" value="Genomic_RNA"/>
</dbReference>
<organism evidence="22">
    <name type="scientific">Begonia plebeja nepovirus</name>
    <dbReference type="NCBI Taxonomy" id="3115757"/>
    <lineage>
        <taxon>Viruses</taxon>
        <taxon>Riboviria</taxon>
        <taxon>Orthornavirae</taxon>
        <taxon>Pisuviricota</taxon>
        <taxon>Pisoniviricetes</taxon>
        <taxon>Picornavirales</taxon>
        <taxon>Secoviridae</taxon>
        <taxon>Comovirinae</taxon>
        <taxon>Nepovirus</taxon>
    </lineage>
</organism>
<keyword evidence="15" id="KW-1038">Host endoplasmic reticulum</keyword>
<evidence type="ECO:0000256" key="18">
    <source>
        <dbReference type="SAM" id="Phobius"/>
    </source>
</evidence>
<dbReference type="Pfam" id="PF00910">
    <property type="entry name" value="RNA_helicase"/>
    <property type="match status" value="1"/>
</dbReference>
<keyword evidence="8" id="KW-0548">Nucleotidyltransferase</keyword>
<keyword evidence="18" id="KW-0472">Membrane</keyword>
<dbReference type="Pfam" id="PF00680">
    <property type="entry name" value="RdRP_1"/>
    <property type="match status" value="1"/>
</dbReference>
<feature type="transmembrane region" description="Helical" evidence="18">
    <location>
        <begin position="1139"/>
        <end position="1160"/>
    </location>
</feature>
<dbReference type="GO" id="GO:0006351">
    <property type="term" value="P:DNA-templated transcription"/>
    <property type="evidence" value="ECO:0007669"/>
    <property type="project" value="InterPro"/>
</dbReference>
<dbReference type="GO" id="GO:0004197">
    <property type="term" value="F:cysteine-type endopeptidase activity"/>
    <property type="evidence" value="ECO:0007669"/>
    <property type="project" value="InterPro"/>
</dbReference>
<evidence type="ECO:0000259" key="19">
    <source>
        <dbReference type="PROSITE" id="PS50507"/>
    </source>
</evidence>
<dbReference type="InterPro" id="IPR007094">
    <property type="entry name" value="RNA-dir_pol_PSvirus"/>
</dbReference>
<evidence type="ECO:0000256" key="12">
    <source>
        <dbReference type="ARBA" id="ARBA00022840"/>
    </source>
</evidence>
<feature type="transmembrane region" description="Helical" evidence="18">
    <location>
        <begin position="556"/>
        <end position="573"/>
    </location>
</feature>
<evidence type="ECO:0000256" key="10">
    <source>
        <dbReference type="ARBA" id="ARBA00022801"/>
    </source>
</evidence>
<keyword evidence="4" id="KW-0696">RNA-directed RNA polymerase</keyword>
<dbReference type="InterPro" id="IPR043128">
    <property type="entry name" value="Rev_trsase/Diguanyl_cyclase"/>
</dbReference>
<keyword evidence="13" id="KW-0693">Viral RNA replication</keyword>
<dbReference type="PROSITE" id="PS51218">
    <property type="entry name" value="SF3_HELICASE_2"/>
    <property type="match status" value="1"/>
</dbReference>
<dbReference type="GO" id="GO:0044166">
    <property type="term" value="C:host cell endoplasmic reticulum lumen"/>
    <property type="evidence" value="ECO:0007669"/>
    <property type="project" value="UniProtKB-SubCell"/>
</dbReference>
<evidence type="ECO:0000256" key="2">
    <source>
        <dbReference type="ARBA" id="ARBA00004517"/>
    </source>
</evidence>
<feature type="domain" description="SF3 helicase" evidence="20">
    <location>
        <begin position="753"/>
        <end position="925"/>
    </location>
</feature>
<evidence type="ECO:0000256" key="8">
    <source>
        <dbReference type="ARBA" id="ARBA00022695"/>
    </source>
</evidence>
<evidence type="ECO:0000256" key="5">
    <source>
        <dbReference type="ARBA" id="ARBA00022670"/>
    </source>
</evidence>
<dbReference type="GO" id="GO:0003724">
    <property type="term" value="F:RNA helicase activity"/>
    <property type="evidence" value="ECO:0007669"/>
    <property type="project" value="InterPro"/>
</dbReference>
<keyword evidence="5" id="KW-0645">Protease</keyword>
<dbReference type="InterPro" id="IPR014759">
    <property type="entry name" value="Helicase_SF3_ssRNA_vir"/>
</dbReference>
<keyword evidence="9" id="KW-0547">Nucleotide-binding</keyword>
<keyword evidence="14 18" id="KW-1133">Transmembrane helix</keyword>
<keyword evidence="6" id="KW-0808">Transferase</keyword>
<reference evidence="22" key="2">
    <citation type="journal article" date="2024" name="Arch. Virol.">
        <title>Probing of plant transcriptomes reveals the hidden genetic diversity of the family Secoviridae.</title>
        <authorList>
            <person name="Sidharthan V.K."/>
            <person name="Reddy V."/>
            <person name="Kiran G."/>
            <person name="Rajeswari V."/>
            <person name="Baranwal V.K."/>
            <person name="Kumar M.K."/>
            <person name="Kumar K.S."/>
        </authorList>
    </citation>
    <scope>NUCLEOTIDE SEQUENCE</scope>
    <source>
        <strain evidence="22">Beg ple</strain>
    </source>
</reference>
<dbReference type="GO" id="GO:0039694">
    <property type="term" value="P:viral RNA genome replication"/>
    <property type="evidence" value="ECO:0007669"/>
    <property type="project" value="InterPro"/>
</dbReference>
<evidence type="ECO:0000256" key="4">
    <source>
        <dbReference type="ARBA" id="ARBA00022484"/>
    </source>
</evidence>
<evidence type="ECO:0000256" key="6">
    <source>
        <dbReference type="ARBA" id="ARBA00022679"/>
    </source>
</evidence>
<evidence type="ECO:0000256" key="16">
    <source>
        <dbReference type="ARBA" id="ARBA00031919"/>
    </source>
</evidence>
<protein>
    <recommendedName>
        <fullName evidence="3">RNA1 polyprotein</fullName>
    </recommendedName>
    <alternativeName>
        <fullName evidence="16">P1</fullName>
    </alternativeName>
</protein>
<keyword evidence="12" id="KW-0067">ATP-binding</keyword>
<evidence type="ECO:0000259" key="20">
    <source>
        <dbReference type="PROSITE" id="PS51218"/>
    </source>
</evidence>
<evidence type="ECO:0000256" key="15">
    <source>
        <dbReference type="ARBA" id="ARBA00023184"/>
    </source>
</evidence>
<dbReference type="Gene3D" id="3.30.70.270">
    <property type="match status" value="1"/>
</dbReference>
<proteinExistence type="predicted"/>
<dbReference type="PROSITE" id="PS50507">
    <property type="entry name" value="RDRP_SSRNA_POS"/>
    <property type="match status" value="1"/>
</dbReference>
<keyword evidence="10" id="KW-0378">Hydrolase</keyword>
<dbReference type="GO" id="GO:0006508">
    <property type="term" value="P:proteolysis"/>
    <property type="evidence" value="ECO:0007669"/>
    <property type="project" value="UniProtKB-KW"/>
</dbReference>